<dbReference type="SMART" id="SM00297">
    <property type="entry name" value="BROMO"/>
    <property type="match status" value="2"/>
</dbReference>
<evidence type="ECO:0000259" key="10">
    <source>
        <dbReference type="PROSITE" id="PS50014"/>
    </source>
</evidence>
<dbReference type="CDD" id="cd04369">
    <property type="entry name" value="Bromodomain"/>
    <property type="match status" value="1"/>
</dbReference>
<organism evidence="11 12">
    <name type="scientific">Serendipita indica (strain DSM 11827)</name>
    <name type="common">Root endophyte fungus</name>
    <name type="synonym">Piriformospora indica</name>
    <dbReference type="NCBI Taxonomy" id="1109443"/>
    <lineage>
        <taxon>Eukaryota</taxon>
        <taxon>Fungi</taxon>
        <taxon>Dikarya</taxon>
        <taxon>Basidiomycota</taxon>
        <taxon>Agaricomycotina</taxon>
        <taxon>Agaricomycetes</taxon>
        <taxon>Sebacinales</taxon>
        <taxon>Serendipitaceae</taxon>
        <taxon>Serendipita</taxon>
    </lineage>
</organism>
<keyword evidence="5 8" id="KW-0103">Bromodomain</keyword>
<feature type="region of interest" description="Disordered" evidence="9">
    <location>
        <begin position="484"/>
        <end position="519"/>
    </location>
</feature>
<dbReference type="PANTHER" id="PTHR16062">
    <property type="entry name" value="SWI/SNF-RELATED"/>
    <property type="match status" value="1"/>
</dbReference>
<comment type="subcellular location">
    <subcellularLocation>
        <location evidence="1">Nucleus</location>
    </subcellularLocation>
</comment>
<dbReference type="Proteomes" id="UP000007148">
    <property type="component" value="Unassembled WGS sequence"/>
</dbReference>
<evidence type="ECO:0000256" key="8">
    <source>
        <dbReference type="PROSITE-ProRule" id="PRU00035"/>
    </source>
</evidence>
<evidence type="ECO:0000256" key="6">
    <source>
        <dbReference type="ARBA" id="ARBA00023163"/>
    </source>
</evidence>
<feature type="region of interest" description="Disordered" evidence="9">
    <location>
        <begin position="294"/>
        <end position="392"/>
    </location>
</feature>
<dbReference type="GO" id="GO:0003682">
    <property type="term" value="F:chromatin binding"/>
    <property type="evidence" value="ECO:0007669"/>
    <property type="project" value="TreeGrafter"/>
</dbReference>
<evidence type="ECO:0000256" key="1">
    <source>
        <dbReference type="ARBA" id="ARBA00004123"/>
    </source>
</evidence>
<feature type="compositionally biased region" description="Pro residues" evidence="9">
    <location>
        <begin position="368"/>
        <end position="391"/>
    </location>
</feature>
<evidence type="ECO:0000256" key="2">
    <source>
        <dbReference type="ARBA" id="ARBA00022737"/>
    </source>
</evidence>
<feature type="domain" description="Bromo" evidence="10">
    <location>
        <begin position="72"/>
        <end position="142"/>
    </location>
</feature>
<keyword evidence="6" id="KW-0804">Transcription</keyword>
<protein>
    <submittedName>
        <fullName evidence="11">Related to RSC complex protein-Laccaria bicolor</fullName>
    </submittedName>
</protein>
<dbReference type="GO" id="GO:0006338">
    <property type="term" value="P:chromatin remodeling"/>
    <property type="evidence" value="ECO:0007669"/>
    <property type="project" value="InterPro"/>
</dbReference>
<dbReference type="eggNOG" id="KOG0386">
    <property type="taxonomic scope" value="Eukaryota"/>
</dbReference>
<feature type="compositionally biased region" description="Acidic residues" evidence="9">
    <location>
        <begin position="488"/>
        <end position="505"/>
    </location>
</feature>
<evidence type="ECO:0000313" key="12">
    <source>
        <dbReference type="Proteomes" id="UP000007148"/>
    </source>
</evidence>
<keyword evidence="7" id="KW-0539">Nucleus</keyword>
<evidence type="ECO:0000313" key="11">
    <source>
        <dbReference type="EMBL" id="CCA74147.1"/>
    </source>
</evidence>
<keyword evidence="4" id="KW-0805">Transcription regulation</keyword>
<gene>
    <name evidence="11" type="ORF">PIIN_08101</name>
</gene>
<dbReference type="GO" id="GO:0016586">
    <property type="term" value="C:RSC-type complex"/>
    <property type="evidence" value="ECO:0007669"/>
    <property type="project" value="InterPro"/>
</dbReference>
<dbReference type="HOGENOM" id="CLU_022941_0_0_1"/>
<dbReference type="SUPFAM" id="SSF47370">
    <property type="entry name" value="Bromodomain"/>
    <property type="match status" value="2"/>
</dbReference>
<dbReference type="OrthoDB" id="6017at2759"/>
<evidence type="ECO:0000256" key="4">
    <source>
        <dbReference type="ARBA" id="ARBA00023015"/>
    </source>
</evidence>
<sequence>MDPRKRAPTGNIDLTNIVSGPRAKRTRVTYTEDEQDADQDVEMAETTQTAPSAVMRQGMRLWNAVRNYTDAEGNELAVDFLKLISKKLYPDYYKVIARPMALDMVKSRLELDGYPSLESVMADMELIFENAKQYNVEGSAIYRNAEDLHAALLQEYRSITGVEVKHNEKQEELDKLLTQTTNELCQATDETGLTWAYHFMELPDGNLYPQYYVVIQKPMCFNHILASESIRLLSSANISIEKNLETRNAYTFNEDGSPIVTQAKALQLLYNTLVDKFPPEFAVEKSIPKPNVIKLKVGRPRKSDSHAATPPAKPRQSSSVDTPRHAATPEVAIKVEESIKMDTPPNPPTALPQTPVPATPISVKQPQTPVPQMPPPSVPQTPARPPAPPAPIVNIRAPFPTQTRPYGYPPQLSQSPIPPGPPFQSSFVLGPPTPLPEGMMKNPITHVGLRTLPIGRTIWLDAKDGVTSWSIRLAGGKREHGLSIDRVDIEDDEDIPADEMKEEPEEPRPRKRGRPPTRSLAAQQAMMNGNGYVKRVAAIEYLRGLVVKLNGKQLLPVSDAVDDPTLRQWNVDLAPGASVLDIGAWRVYIDRD</sequence>
<dbReference type="PRINTS" id="PR00503">
    <property type="entry name" value="BROMODOMAIN"/>
</dbReference>
<feature type="domain" description="Bromo" evidence="10">
    <location>
        <begin position="191"/>
        <end position="260"/>
    </location>
</feature>
<dbReference type="Pfam" id="PF00439">
    <property type="entry name" value="Bromodomain"/>
    <property type="match status" value="1"/>
</dbReference>
<dbReference type="PROSITE" id="PS50014">
    <property type="entry name" value="BROMODOMAIN_2"/>
    <property type="match status" value="2"/>
</dbReference>
<dbReference type="OMA" id="RKEYHTS"/>
<dbReference type="STRING" id="1109443.G4TS54"/>
<evidence type="ECO:0000256" key="5">
    <source>
        <dbReference type="ARBA" id="ARBA00023117"/>
    </source>
</evidence>
<comment type="caution">
    <text evidence="11">The sequence shown here is derived from an EMBL/GenBank/DDBJ whole genome shotgun (WGS) entry which is preliminary data.</text>
</comment>
<dbReference type="InterPro" id="IPR037382">
    <property type="entry name" value="Rsc/polybromo"/>
</dbReference>
<dbReference type="InterPro" id="IPR036427">
    <property type="entry name" value="Bromodomain-like_sf"/>
</dbReference>
<accession>G4TS54</accession>
<dbReference type="PANTHER" id="PTHR16062:SF19">
    <property type="entry name" value="PROTEIN POLYBROMO-1"/>
    <property type="match status" value="1"/>
</dbReference>
<evidence type="ECO:0000256" key="7">
    <source>
        <dbReference type="ARBA" id="ARBA00023242"/>
    </source>
</evidence>
<evidence type="ECO:0000256" key="3">
    <source>
        <dbReference type="ARBA" id="ARBA00022853"/>
    </source>
</evidence>
<dbReference type="InterPro" id="IPR018359">
    <property type="entry name" value="Bromodomain_CS"/>
</dbReference>
<keyword evidence="3" id="KW-0156">Chromatin regulator</keyword>
<dbReference type="InterPro" id="IPR001487">
    <property type="entry name" value="Bromodomain"/>
</dbReference>
<dbReference type="GO" id="GO:0006368">
    <property type="term" value="P:transcription elongation by RNA polymerase II"/>
    <property type="evidence" value="ECO:0007669"/>
    <property type="project" value="TreeGrafter"/>
</dbReference>
<keyword evidence="2" id="KW-0677">Repeat</keyword>
<feature type="compositionally biased region" description="Pro residues" evidence="9">
    <location>
        <begin position="344"/>
        <end position="358"/>
    </location>
</feature>
<dbReference type="AlphaFoldDB" id="G4TS54"/>
<name>G4TS54_SERID</name>
<dbReference type="Gene3D" id="1.20.920.10">
    <property type="entry name" value="Bromodomain-like"/>
    <property type="match status" value="2"/>
</dbReference>
<dbReference type="PROSITE" id="PS00633">
    <property type="entry name" value="BROMODOMAIN_1"/>
    <property type="match status" value="1"/>
</dbReference>
<proteinExistence type="predicted"/>
<dbReference type="InParanoid" id="G4TS54"/>
<dbReference type="EMBL" id="CAFZ01000283">
    <property type="protein sequence ID" value="CCA74147.1"/>
    <property type="molecule type" value="Genomic_DNA"/>
</dbReference>
<reference evidence="11 12" key="1">
    <citation type="journal article" date="2011" name="PLoS Pathog.">
        <title>Endophytic Life Strategies Decoded by Genome and Transcriptome Analyses of the Mutualistic Root Symbiont Piriformospora indica.</title>
        <authorList>
            <person name="Zuccaro A."/>
            <person name="Lahrmann U."/>
            <person name="Guldener U."/>
            <person name="Langen G."/>
            <person name="Pfiffi S."/>
            <person name="Biedenkopf D."/>
            <person name="Wong P."/>
            <person name="Samans B."/>
            <person name="Grimm C."/>
            <person name="Basiewicz M."/>
            <person name="Murat C."/>
            <person name="Martin F."/>
            <person name="Kogel K.H."/>
        </authorList>
    </citation>
    <scope>NUCLEOTIDE SEQUENCE [LARGE SCALE GENOMIC DNA]</scope>
    <source>
        <strain evidence="11 12">DSM 11827</strain>
    </source>
</reference>
<keyword evidence="12" id="KW-1185">Reference proteome</keyword>
<evidence type="ECO:0000256" key="9">
    <source>
        <dbReference type="SAM" id="MobiDB-lite"/>
    </source>
</evidence>